<reference evidence="2" key="1">
    <citation type="journal article" date="2012" name="Nat. Biotechnol.">
        <title>Reference genome sequence of the model plant Setaria.</title>
        <authorList>
            <person name="Bennetzen J.L."/>
            <person name="Schmutz J."/>
            <person name="Wang H."/>
            <person name="Percifield R."/>
            <person name="Hawkins J."/>
            <person name="Pontaroli A.C."/>
            <person name="Estep M."/>
            <person name="Feng L."/>
            <person name="Vaughn J.N."/>
            <person name="Grimwood J."/>
            <person name="Jenkins J."/>
            <person name="Barry K."/>
            <person name="Lindquist E."/>
            <person name="Hellsten U."/>
            <person name="Deshpande S."/>
            <person name="Wang X."/>
            <person name="Wu X."/>
            <person name="Mitros T."/>
            <person name="Triplett J."/>
            <person name="Yang X."/>
            <person name="Ye C.Y."/>
            <person name="Mauro-Herrera M."/>
            <person name="Wang L."/>
            <person name="Li P."/>
            <person name="Sharma M."/>
            <person name="Sharma R."/>
            <person name="Ronald P.C."/>
            <person name="Panaud O."/>
            <person name="Kellogg E.A."/>
            <person name="Brutnell T.P."/>
            <person name="Doust A.N."/>
            <person name="Tuskan G.A."/>
            <person name="Rokhsar D."/>
            <person name="Devos K.M."/>
        </authorList>
    </citation>
    <scope>NUCLEOTIDE SEQUENCE [LARGE SCALE GENOMIC DNA]</scope>
    <source>
        <strain evidence="2">Yugu1</strain>
    </source>
</reference>
<dbReference type="EMBL" id="CM003530">
    <property type="protein sequence ID" value="RCV19389.1"/>
    <property type="molecule type" value="Genomic_DNA"/>
</dbReference>
<evidence type="ECO:0000313" key="2">
    <source>
        <dbReference type="EMBL" id="RCV19389.1"/>
    </source>
</evidence>
<accession>A0A368QN36</accession>
<gene>
    <name evidence="2" type="ORF">SETIT_3G380000v2</name>
</gene>
<organism evidence="2">
    <name type="scientific">Setaria italica</name>
    <name type="common">Foxtail millet</name>
    <name type="synonym">Panicum italicum</name>
    <dbReference type="NCBI Taxonomy" id="4555"/>
    <lineage>
        <taxon>Eukaryota</taxon>
        <taxon>Viridiplantae</taxon>
        <taxon>Streptophyta</taxon>
        <taxon>Embryophyta</taxon>
        <taxon>Tracheophyta</taxon>
        <taxon>Spermatophyta</taxon>
        <taxon>Magnoliopsida</taxon>
        <taxon>Liliopsida</taxon>
        <taxon>Poales</taxon>
        <taxon>Poaceae</taxon>
        <taxon>PACMAD clade</taxon>
        <taxon>Panicoideae</taxon>
        <taxon>Panicodae</taxon>
        <taxon>Paniceae</taxon>
        <taxon>Cenchrinae</taxon>
        <taxon>Setaria</taxon>
    </lineage>
</organism>
<protein>
    <submittedName>
        <fullName evidence="2">Uncharacterized protein</fullName>
    </submittedName>
</protein>
<feature type="region of interest" description="Disordered" evidence="1">
    <location>
        <begin position="1"/>
        <end position="35"/>
    </location>
</feature>
<sequence>MRGKLTHQLPFGTQSIKGTFRKSHSHLQSGGRSIS</sequence>
<evidence type="ECO:0000256" key="1">
    <source>
        <dbReference type="SAM" id="MobiDB-lite"/>
    </source>
</evidence>
<feature type="compositionally biased region" description="Polar residues" evidence="1">
    <location>
        <begin position="26"/>
        <end position="35"/>
    </location>
</feature>
<dbReference type="AlphaFoldDB" id="A0A368QN36"/>
<name>A0A368QN36_SETIT</name>
<reference evidence="2" key="2">
    <citation type="submission" date="2015-07" db="EMBL/GenBank/DDBJ databases">
        <authorList>
            <person name="Noorani M."/>
        </authorList>
    </citation>
    <scope>NUCLEOTIDE SEQUENCE</scope>
    <source>
        <strain evidence="2">Yugu1</strain>
    </source>
</reference>
<proteinExistence type="predicted"/>